<feature type="compositionally biased region" description="Polar residues" evidence="1">
    <location>
        <begin position="187"/>
        <end position="203"/>
    </location>
</feature>
<dbReference type="Proteomes" id="UP001497516">
    <property type="component" value="Chromosome 4"/>
</dbReference>
<feature type="region of interest" description="Disordered" evidence="1">
    <location>
        <begin position="11"/>
        <end position="42"/>
    </location>
</feature>
<feature type="compositionally biased region" description="Basic and acidic residues" evidence="1">
    <location>
        <begin position="205"/>
        <end position="216"/>
    </location>
</feature>
<dbReference type="PANTHER" id="PTHR33318">
    <property type="entry name" value="ASPARTYL/GLUTAMYL-TRNA(ASN/GLN) AMIDOTRANSFERASE SUBUNIT"/>
    <property type="match status" value="1"/>
</dbReference>
<gene>
    <name evidence="2" type="ORF">LTRI10_LOCUS25529</name>
</gene>
<feature type="compositionally biased region" description="Acidic residues" evidence="1">
    <location>
        <begin position="134"/>
        <end position="167"/>
    </location>
</feature>
<reference evidence="2 3" key="1">
    <citation type="submission" date="2024-04" db="EMBL/GenBank/DDBJ databases">
        <authorList>
            <person name="Fracassetti M."/>
        </authorList>
    </citation>
    <scope>NUCLEOTIDE SEQUENCE [LARGE SCALE GENOMIC DNA]</scope>
</reference>
<organism evidence="2 3">
    <name type="scientific">Linum trigynum</name>
    <dbReference type="NCBI Taxonomy" id="586398"/>
    <lineage>
        <taxon>Eukaryota</taxon>
        <taxon>Viridiplantae</taxon>
        <taxon>Streptophyta</taxon>
        <taxon>Embryophyta</taxon>
        <taxon>Tracheophyta</taxon>
        <taxon>Spermatophyta</taxon>
        <taxon>Magnoliopsida</taxon>
        <taxon>eudicotyledons</taxon>
        <taxon>Gunneridae</taxon>
        <taxon>Pentapetalae</taxon>
        <taxon>rosids</taxon>
        <taxon>fabids</taxon>
        <taxon>Malpighiales</taxon>
        <taxon>Linaceae</taxon>
        <taxon>Linum</taxon>
    </lineage>
</organism>
<dbReference type="EMBL" id="OZ034817">
    <property type="protein sequence ID" value="CAL1384314.1"/>
    <property type="molecule type" value="Genomic_DNA"/>
</dbReference>
<accession>A0AAV2EEY7</accession>
<protein>
    <submittedName>
        <fullName evidence="2">Uncharacterized protein</fullName>
    </submittedName>
</protein>
<evidence type="ECO:0000313" key="3">
    <source>
        <dbReference type="Proteomes" id="UP001497516"/>
    </source>
</evidence>
<evidence type="ECO:0000256" key="1">
    <source>
        <dbReference type="SAM" id="MobiDB-lite"/>
    </source>
</evidence>
<keyword evidence="3" id="KW-1185">Reference proteome</keyword>
<sequence>MGCMLGCFGLSSKRKRRKPPSRILPRDQQGFGSYEQLDSSGSADIEFNEETVKKQAKEPVKGKIRKKVSFNLNVMAYEPISSQYDENEDGKTEEIGNRRGTTLEEPPPSPAERDPTAIKMVSYPSNYRYRDCIENYDDADEEEEEFYDESDLDSDEDYEEEEDEEAEGGQLGDIEEMRRRTRAIQDEQASQHFSSLQASSNSGKWPEKNEHNARERSQYIHSVLNPVENLAQWKEIKAKGKQQQKKENTEAMLLPVEKVVVASSLSNWLASPPVNCQPKTGVDKSCARSWRSREESLGMTDITNLSN</sequence>
<dbReference type="InterPro" id="IPR039300">
    <property type="entry name" value="JASON"/>
</dbReference>
<dbReference type="PANTHER" id="PTHR33318:SF16">
    <property type="entry name" value="FK506-BINDING NUCLEAR-LIKE PROTEIN"/>
    <property type="match status" value="1"/>
</dbReference>
<dbReference type="GO" id="GO:0007142">
    <property type="term" value="P:male meiosis II"/>
    <property type="evidence" value="ECO:0007669"/>
    <property type="project" value="InterPro"/>
</dbReference>
<proteinExistence type="predicted"/>
<feature type="region of interest" description="Disordered" evidence="1">
    <location>
        <begin position="80"/>
        <end position="216"/>
    </location>
</feature>
<name>A0AAV2EEY7_9ROSI</name>
<evidence type="ECO:0000313" key="2">
    <source>
        <dbReference type="EMBL" id="CAL1384314.1"/>
    </source>
</evidence>
<dbReference type="AlphaFoldDB" id="A0AAV2EEY7"/>